<feature type="transmembrane region" description="Helical" evidence="8">
    <location>
        <begin position="234"/>
        <end position="255"/>
    </location>
</feature>
<feature type="transmembrane region" description="Helical" evidence="8">
    <location>
        <begin position="12"/>
        <end position="32"/>
    </location>
</feature>
<organism evidence="9">
    <name type="scientific">Tuwongella immobilis</name>
    <dbReference type="NCBI Taxonomy" id="692036"/>
    <lineage>
        <taxon>Bacteria</taxon>
        <taxon>Pseudomonadati</taxon>
        <taxon>Planctomycetota</taxon>
        <taxon>Planctomycetia</taxon>
        <taxon>Gemmatales</taxon>
        <taxon>Gemmataceae</taxon>
        <taxon>Tuwongella</taxon>
    </lineage>
</organism>
<name>A0A6C2YP24_9BACT</name>
<dbReference type="KEGG" id="tim:GMBLW1_11550"/>
<feature type="transmembrane region" description="Helical" evidence="8">
    <location>
        <begin position="261"/>
        <end position="280"/>
    </location>
</feature>
<feature type="transmembrane region" description="Helical" evidence="8">
    <location>
        <begin position="82"/>
        <end position="101"/>
    </location>
</feature>
<dbReference type="InterPro" id="IPR002781">
    <property type="entry name" value="TM_pro_TauE-like"/>
</dbReference>
<evidence type="ECO:0000256" key="8">
    <source>
        <dbReference type="RuleBase" id="RU363041"/>
    </source>
</evidence>
<evidence type="ECO:0000256" key="2">
    <source>
        <dbReference type="ARBA" id="ARBA00009142"/>
    </source>
</evidence>
<accession>A0A6C2YP24</accession>
<dbReference type="EMBL" id="LR586016">
    <property type="protein sequence ID" value="VIP02805.1"/>
    <property type="molecule type" value="Genomic_DNA"/>
</dbReference>
<evidence type="ECO:0000256" key="5">
    <source>
        <dbReference type="ARBA" id="ARBA00022692"/>
    </source>
</evidence>
<keyword evidence="10" id="KW-1185">Reference proteome</keyword>
<dbReference type="FunCoup" id="A0A6C2YP24">
    <property type="interactions" value="139"/>
</dbReference>
<dbReference type="AlphaFoldDB" id="A0A6C2YP24"/>
<evidence type="ECO:0000256" key="1">
    <source>
        <dbReference type="ARBA" id="ARBA00004651"/>
    </source>
</evidence>
<proteinExistence type="inferred from homology"/>
<dbReference type="RefSeq" id="WP_162657940.1">
    <property type="nucleotide sequence ID" value="NZ_LR593887.1"/>
</dbReference>
<dbReference type="PANTHER" id="PTHR30269:SF0">
    <property type="entry name" value="MEMBRANE TRANSPORTER PROTEIN YFCA-RELATED"/>
    <property type="match status" value="1"/>
</dbReference>
<keyword evidence="3" id="KW-0813">Transport</keyword>
<keyword evidence="7 8" id="KW-0472">Membrane</keyword>
<dbReference type="Proteomes" id="UP000464378">
    <property type="component" value="Chromosome"/>
</dbReference>
<evidence type="ECO:0000256" key="7">
    <source>
        <dbReference type="ARBA" id="ARBA00023136"/>
    </source>
</evidence>
<dbReference type="GO" id="GO:0005886">
    <property type="term" value="C:plasma membrane"/>
    <property type="evidence" value="ECO:0007669"/>
    <property type="project" value="UniProtKB-SubCell"/>
</dbReference>
<evidence type="ECO:0000313" key="10">
    <source>
        <dbReference type="Proteomes" id="UP000464378"/>
    </source>
</evidence>
<sequence>MDFLQTHLPLAIAAILGGMMNAVAGGGTLLTFPALVGVLTTQTGSLDLASKLANGTSTVSLLPGSLASAWGYRKEVQEGRQLLLWLIVPSIIGGAIGTLLVTELPAAIFGAAVPWLVLVAAILFALQKPLKRWILSGKPTPAATPTPDSPTIPTESAGIAGASLQLKLGVVMAQLLISIYGGYFGAGIGILMLTALSFMPLRDIHQMNALKTIFASIINGTSVVLFIRSGDIEWAYVPTMATGAILGGYFGARIARKLPDSLVRGTVIFIGFGLSAFFFSKRMGWI</sequence>
<protein>
    <recommendedName>
        <fullName evidence="8">Probable membrane transporter protein</fullName>
    </recommendedName>
</protein>
<evidence type="ECO:0000256" key="3">
    <source>
        <dbReference type="ARBA" id="ARBA00022448"/>
    </source>
</evidence>
<gene>
    <name evidence="9" type="ORF">GMBLW1_11550</name>
</gene>
<dbReference type="EMBL" id="LR593887">
    <property type="protein sequence ID" value="VTS02503.1"/>
    <property type="molecule type" value="Genomic_DNA"/>
</dbReference>
<keyword evidence="5 8" id="KW-0812">Transmembrane</keyword>
<evidence type="ECO:0000313" key="9">
    <source>
        <dbReference type="EMBL" id="VIP02805.1"/>
    </source>
</evidence>
<reference evidence="9" key="1">
    <citation type="submission" date="2019-04" db="EMBL/GenBank/DDBJ databases">
        <authorList>
            <consortium name="Science for Life Laboratories"/>
        </authorList>
    </citation>
    <scope>NUCLEOTIDE SEQUENCE</scope>
    <source>
        <strain evidence="9">MBLW1</strain>
    </source>
</reference>
<feature type="transmembrane region" description="Helical" evidence="8">
    <location>
        <begin position="209"/>
        <end position="227"/>
    </location>
</feature>
<dbReference type="Pfam" id="PF01925">
    <property type="entry name" value="TauE"/>
    <property type="match status" value="1"/>
</dbReference>
<feature type="transmembrane region" description="Helical" evidence="8">
    <location>
        <begin position="175"/>
        <end position="197"/>
    </location>
</feature>
<keyword evidence="6 8" id="KW-1133">Transmembrane helix</keyword>
<keyword evidence="4 8" id="KW-1003">Cell membrane</keyword>
<feature type="transmembrane region" description="Helical" evidence="8">
    <location>
        <begin position="107"/>
        <end position="126"/>
    </location>
</feature>
<dbReference type="InParanoid" id="A0A6C2YP24"/>
<evidence type="ECO:0000256" key="4">
    <source>
        <dbReference type="ARBA" id="ARBA00022475"/>
    </source>
</evidence>
<comment type="subcellular location">
    <subcellularLocation>
        <location evidence="1 8">Cell membrane</location>
        <topology evidence="1 8">Multi-pass membrane protein</topology>
    </subcellularLocation>
</comment>
<comment type="similarity">
    <text evidence="2 8">Belongs to the 4-toluene sulfonate uptake permease (TSUP) (TC 2.A.102) family.</text>
</comment>
<dbReference type="PANTHER" id="PTHR30269">
    <property type="entry name" value="TRANSMEMBRANE PROTEIN YFCA"/>
    <property type="match status" value="1"/>
</dbReference>
<evidence type="ECO:0000256" key="6">
    <source>
        <dbReference type="ARBA" id="ARBA00022989"/>
    </source>
</evidence>
<dbReference type="InterPro" id="IPR052017">
    <property type="entry name" value="TSUP"/>
</dbReference>